<accession>A0A8K0I3L5</accession>
<feature type="compositionally biased region" description="Basic and acidic residues" evidence="1">
    <location>
        <begin position="137"/>
        <end position="149"/>
    </location>
</feature>
<feature type="transmembrane region" description="Helical" evidence="2">
    <location>
        <begin position="174"/>
        <end position="200"/>
    </location>
</feature>
<keyword evidence="2" id="KW-1133">Transmembrane helix</keyword>
<evidence type="ECO:0000256" key="2">
    <source>
        <dbReference type="SAM" id="Phobius"/>
    </source>
</evidence>
<dbReference type="Proteomes" id="UP000797356">
    <property type="component" value="Chromosome 3"/>
</dbReference>
<reference evidence="3" key="2">
    <citation type="submission" date="2019-07" db="EMBL/GenBank/DDBJ databases">
        <authorList>
            <person name="Yang Y."/>
            <person name="Bocs S."/>
            <person name="Baudouin L."/>
        </authorList>
    </citation>
    <scope>NUCLEOTIDE SEQUENCE</scope>
    <source>
        <tissue evidence="3">Spear leaf of Hainan Tall coconut</tissue>
    </source>
</reference>
<dbReference type="EMBL" id="CM017874">
    <property type="protein sequence ID" value="KAG1334939.1"/>
    <property type="molecule type" value="Genomic_DNA"/>
</dbReference>
<protein>
    <submittedName>
        <fullName evidence="3">Uncharacterized protein</fullName>
    </submittedName>
</protein>
<evidence type="ECO:0000313" key="3">
    <source>
        <dbReference type="EMBL" id="KAG1334939.1"/>
    </source>
</evidence>
<reference evidence="3" key="1">
    <citation type="journal article" date="2017" name="Gigascience">
        <title>The genome draft of coconut (Cocos nucifera).</title>
        <authorList>
            <person name="Xiao Y."/>
            <person name="Xu P."/>
            <person name="Fan H."/>
            <person name="Baudouin L."/>
            <person name="Xia W."/>
            <person name="Bocs S."/>
            <person name="Xu J."/>
            <person name="Li Q."/>
            <person name="Guo A."/>
            <person name="Zhou L."/>
            <person name="Li J."/>
            <person name="Wu Y."/>
            <person name="Ma Z."/>
            <person name="Armero A."/>
            <person name="Issali A.E."/>
            <person name="Liu N."/>
            <person name="Peng M."/>
            <person name="Yang Y."/>
        </authorList>
    </citation>
    <scope>NUCLEOTIDE SEQUENCE</scope>
    <source>
        <tissue evidence="3">Spear leaf of Hainan Tall coconut</tissue>
    </source>
</reference>
<comment type="caution">
    <text evidence="3">The sequence shown here is derived from an EMBL/GenBank/DDBJ whole genome shotgun (WGS) entry which is preliminary data.</text>
</comment>
<feature type="region of interest" description="Disordered" evidence="1">
    <location>
        <begin position="53"/>
        <end position="72"/>
    </location>
</feature>
<keyword evidence="2" id="KW-0472">Membrane</keyword>
<proteinExistence type="predicted"/>
<keyword evidence="2" id="KW-0812">Transmembrane</keyword>
<name>A0A8K0I3L5_COCNU</name>
<feature type="region of interest" description="Disordered" evidence="1">
    <location>
        <begin position="122"/>
        <end position="149"/>
    </location>
</feature>
<gene>
    <name evidence="3" type="ORF">COCNU_03G010580</name>
</gene>
<dbReference type="AlphaFoldDB" id="A0A8K0I3L5"/>
<organism evidence="3 4">
    <name type="scientific">Cocos nucifera</name>
    <name type="common">Coconut palm</name>
    <dbReference type="NCBI Taxonomy" id="13894"/>
    <lineage>
        <taxon>Eukaryota</taxon>
        <taxon>Viridiplantae</taxon>
        <taxon>Streptophyta</taxon>
        <taxon>Embryophyta</taxon>
        <taxon>Tracheophyta</taxon>
        <taxon>Spermatophyta</taxon>
        <taxon>Magnoliopsida</taxon>
        <taxon>Liliopsida</taxon>
        <taxon>Arecaceae</taxon>
        <taxon>Arecoideae</taxon>
        <taxon>Cocoseae</taxon>
        <taxon>Attaleinae</taxon>
        <taxon>Cocos</taxon>
    </lineage>
</organism>
<sequence length="251" mass="27607">MDSPENGKEKPREETAKVTENPTKEEKEKEKEKVVEEETVTIPVSREAEDVSVELVQSKKEEVGGGGGSTEVAEEKTAAVAAVVPVHEPVSVTQEVIAATEAAAVTSEALAQESEAKPVPIFDTPPAPVVEVPSQPRESERSETNVQKDRQESFHRAVLRASVRIFAPELLDLLLLKMAGLLIAVFCAFALVICVSLELFDDWRRQMFVGYLSVASLISMFASPLFIMLKNFILLLQLKDNDKLKCIQSRS</sequence>
<evidence type="ECO:0000256" key="1">
    <source>
        <dbReference type="SAM" id="MobiDB-lite"/>
    </source>
</evidence>
<keyword evidence="4" id="KW-1185">Reference proteome</keyword>
<evidence type="ECO:0000313" key="4">
    <source>
        <dbReference type="Proteomes" id="UP000797356"/>
    </source>
</evidence>
<feature type="transmembrane region" description="Helical" evidence="2">
    <location>
        <begin position="206"/>
        <end position="229"/>
    </location>
</feature>
<dbReference type="OrthoDB" id="409725at2759"/>
<feature type="compositionally biased region" description="Basic and acidic residues" evidence="1">
    <location>
        <begin position="1"/>
        <end position="36"/>
    </location>
</feature>
<feature type="region of interest" description="Disordered" evidence="1">
    <location>
        <begin position="1"/>
        <end position="46"/>
    </location>
</feature>